<accession>A0A4C1UZ31</accession>
<dbReference type="Proteomes" id="UP000299102">
    <property type="component" value="Unassembled WGS sequence"/>
</dbReference>
<evidence type="ECO:0000313" key="2">
    <source>
        <dbReference type="Proteomes" id="UP000299102"/>
    </source>
</evidence>
<gene>
    <name evidence="1" type="ORF">EVAR_4951_1</name>
</gene>
<reference evidence="1 2" key="1">
    <citation type="journal article" date="2019" name="Commun. Biol.">
        <title>The bagworm genome reveals a unique fibroin gene that provides high tensile strength.</title>
        <authorList>
            <person name="Kono N."/>
            <person name="Nakamura H."/>
            <person name="Ohtoshi R."/>
            <person name="Tomita M."/>
            <person name="Numata K."/>
            <person name="Arakawa K."/>
        </authorList>
    </citation>
    <scope>NUCLEOTIDE SEQUENCE [LARGE SCALE GENOMIC DNA]</scope>
</reference>
<evidence type="ECO:0000313" key="1">
    <source>
        <dbReference type="EMBL" id="GBP31715.1"/>
    </source>
</evidence>
<dbReference type="EMBL" id="BGZK01000250">
    <property type="protein sequence ID" value="GBP31715.1"/>
    <property type="molecule type" value="Genomic_DNA"/>
</dbReference>
<keyword evidence="2" id="KW-1185">Reference proteome</keyword>
<comment type="caution">
    <text evidence="1">The sequence shown here is derived from an EMBL/GenBank/DDBJ whole genome shotgun (WGS) entry which is preliminary data.</text>
</comment>
<organism evidence="1 2">
    <name type="scientific">Eumeta variegata</name>
    <name type="common">Bagworm moth</name>
    <name type="synonym">Eumeta japonica</name>
    <dbReference type="NCBI Taxonomy" id="151549"/>
    <lineage>
        <taxon>Eukaryota</taxon>
        <taxon>Metazoa</taxon>
        <taxon>Ecdysozoa</taxon>
        <taxon>Arthropoda</taxon>
        <taxon>Hexapoda</taxon>
        <taxon>Insecta</taxon>
        <taxon>Pterygota</taxon>
        <taxon>Neoptera</taxon>
        <taxon>Endopterygota</taxon>
        <taxon>Lepidoptera</taxon>
        <taxon>Glossata</taxon>
        <taxon>Ditrysia</taxon>
        <taxon>Tineoidea</taxon>
        <taxon>Psychidae</taxon>
        <taxon>Oiketicinae</taxon>
        <taxon>Eumeta</taxon>
    </lineage>
</organism>
<proteinExistence type="predicted"/>
<name>A0A4C1UZ31_EUMVA</name>
<protein>
    <submittedName>
        <fullName evidence="1">Uncharacterized protein</fullName>
    </submittedName>
</protein>
<dbReference type="AlphaFoldDB" id="A0A4C1UZ31"/>
<sequence length="73" mass="8274">MTDGTRMTYLESDVSARPPKDKLFLIPMATLRPAVCPREINRRAHGRRGPGRFVLYIRARARSGYVALHSCTD</sequence>